<evidence type="ECO:0000256" key="10">
    <source>
        <dbReference type="ARBA" id="ARBA00022679"/>
    </source>
</evidence>
<comment type="similarity">
    <text evidence="4">In the N-terminal section; belongs to the succinate/malate CoA ligase beta subunit family.</text>
</comment>
<dbReference type="GO" id="GO:0006629">
    <property type="term" value="P:lipid metabolic process"/>
    <property type="evidence" value="ECO:0007669"/>
    <property type="project" value="UniProtKB-KW"/>
</dbReference>
<evidence type="ECO:0000256" key="6">
    <source>
        <dbReference type="ARBA" id="ARBA00012639"/>
    </source>
</evidence>
<evidence type="ECO:0000259" key="17">
    <source>
        <dbReference type="Pfam" id="PF24948"/>
    </source>
</evidence>
<organism evidence="18 19">
    <name type="scientific">Prototheca wickerhamii</name>
    <dbReference type="NCBI Taxonomy" id="3111"/>
    <lineage>
        <taxon>Eukaryota</taxon>
        <taxon>Viridiplantae</taxon>
        <taxon>Chlorophyta</taxon>
        <taxon>core chlorophytes</taxon>
        <taxon>Trebouxiophyceae</taxon>
        <taxon>Chlorellales</taxon>
        <taxon>Chlorellaceae</taxon>
        <taxon>Prototheca</taxon>
    </lineage>
</organism>
<keyword evidence="11" id="KW-0547">Nucleotide-binding</keyword>
<dbReference type="PROSITE" id="PS01217">
    <property type="entry name" value="SUCCINYL_COA_LIG_3"/>
    <property type="match status" value="1"/>
</dbReference>
<evidence type="ECO:0000259" key="16">
    <source>
        <dbReference type="Pfam" id="PF16114"/>
    </source>
</evidence>
<dbReference type="PANTHER" id="PTHR11815:SF10">
    <property type="entry name" value="SUCCINATE--COA LIGASE [GDP-FORMING] SUBUNIT BETA, MITOCHONDRIAL"/>
    <property type="match status" value="1"/>
</dbReference>
<dbReference type="FunFam" id="3.40.50.261:FF:000008">
    <property type="entry name" value="ATP-citrate synthase alpha chain protein"/>
    <property type="match status" value="1"/>
</dbReference>
<evidence type="ECO:0000256" key="12">
    <source>
        <dbReference type="ARBA" id="ARBA00022840"/>
    </source>
</evidence>
<dbReference type="GO" id="GO:0004775">
    <property type="term" value="F:succinate-CoA ligase (ADP-forming) activity"/>
    <property type="evidence" value="ECO:0007669"/>
    <property type="project" value="TreeGrafter"/>
</dbReference>
<accession>A0AAD9IJT7</accession>
<keyword evidence="9" id="KW-0597">Phosphoprotein</keyword>
<protein>
    <recommendedName>
        <fullName evidence="6">ATP citrate synthase</fullName>
        <ecNumber evidence="6">2.3.3.8</ecNumber>
    </recommendedName>
</protein>
<feature type="domain" description="ATP-citrate synthase citrate-binding" evidence="16">
    <location>
        <begin position="247"/>
        <end position="414"/>
    </location>
</feature>
<keyword evidence="14" id="KW-0012">Acyltransferase</keyword>
<evidence type="ECO:0000256" key="2">
    <source>
        <dbReference type="ARBA" id="ARBA00005899"/>
    </source>
</evidence>
<name>A0AAD9IJT7_PROWI</name>
<comment type="similarity">
    <text evidence="2">In the C-terminal section; belongs to the succinate/malate CoA ligase alpha subunit family.</text>
</comment>
<dbReference type="EMBL" id="JASFZW010000003">
    <property type="protein sequence ID" value="KAK2078898.1"/>
    <property type="molecule type" value="Genomic_DNA"/>
</dbReference>
<dbReference type="Gene3D" id="3.30.470.110">
    <property type="match status" value="1"/>
</dbReference>
<evidence type="ECO:0000256" key="4">
    <source>
        <dbReference type="ARBA" id="ARBA00010719"/>
    </source>
</evidence>
<dbReference type="SUPFAM" id="SSF56059">
    <property type="entry name" value="Glutathione synthetase ATP-binding domain-like"/>
    <property type="match status" value="1"/>
</dbReference>
<gene>
    <name evidence="18" type="ORF">QBZ16_002588</name>
</gene>
<dbReference type="GO" id="GO:0005524">
    <property type="term" value="F:ATP binding"/>
    <property type="evidence" value="ECO:0007669"/>
    <property type="project" value="UniProtKB-KW"/>
</dbReference>
<comment type="caution">
    <text evidence="18">The sequence shown here is derived from an EMBL/GenBank/DDBJ whole genome shotgun (WGS) entry which is preliminary data.</text>
</comment>
<keyword evidence="7" id="KW-0963">Cytoplasm</keyword>
<feature type="domain" description="ATP-citrate synthase ATP-grasp" evidence="17">
    <location>
        <begin position="2"/>
        <end position="234"/>
    </location>
</feature>
<evidence type="ECO:0000256" key="1">
    <source>
        <dbReference type="ARBA" id="ARBA00004496"/>
    </source>
</evidence>
<comment type="catalytic activity">
    <reaction evidence="15">
        <text>oxaloacetate + acetyl-CoA + ADP + phosphate = citrate + ATP + CoA</text>
        <dbReference type="Rhea" id="RHEA:21160"/>
        <dbReference type="ChEBI" id="CHEBI:16452"/>
        <dbReference type="ChEBI" id="CHEBI:16947"/>
        <dbReference type="ChEBI" id="CHEBI:30616"/>
        <dbReference type="ChEBI" id="CHEBI:43474"/>
        <dbReference type="ChEBI" id="CHEBI:57287"/>
        <dbReference type="ChEBI" id="CHEBI:57288"/>
        <dbReference type="ChEBI" id="CHEBI:456216"/>
        <dbReference type="EC" id="2.3.3.8"/>
    </reaction>
</comment>
<evidence type="ECO:0000256" key="7">
    <source>
        <dbReference type="ARBA" id="ARBA00022490"/>
    </source>
</evidence>
<reference evidence="18" key="1">
    <citation type="submission" date="2021-01" db="EMBL/GenBank/DDBJ databases">
        <authorList>
            <person name="Eckstrom K.M.E."/>
        </authorList>
    </citation>
    <scope>NUCLEOTIDE SEQUENCE</scope>
    <source>
        <strain evidence="18">UVCC 0001</strain>
    </source>
</reference>
<evidence type="ECO:0000256" key="3">
    <source>
        <dbReference type="ARBA" id="ARBA00009182"/>
    </source>
</evidence>
<dbReference type="EC" id="2.3.3.8" evidence="6"/>
<dbReference type="PANTHER" id="PTHR11815">
    <property type="entry name" value="SUCCINYL-COA SYNTHETASE BETA CHAIN"/>
    <property type="match status" value="1"/>
</dbReference>
<keyword evidence="8" id="KW-0444">Lipid biosynthesis</keyword>
<evidence type="ECO:0000256" key="15">
    <source>
        <dbReference type="ARBA" id="ARBA00047593"/>
    </source>
</evidence>
<keyword evidence="13" id="KW-0443">Lipid metabolism</keyword>
<keyword evidence="12" id="KW-0067">ATP-binding</keyword>
<evidence type="ECO:0000256" key="14">
    <source>
        <dbReference type="ARBA" id="ARBA00023315"/>
    </source>
</evidence>
<dbReference type="InterPro" id="IPR017866">
    <property type="entry name" value="Succ-CoA_synthase_bsu_CS"/>
</dbReference>
<comment type="subcellular location">
    <subcellularLocation>
        <location evidence="1">Cytoplasm</location>
    </subcellularLocation>
</comment>
<comment type="subunit">
    <text evidence="5">Heterooctamer of 4 alpha and 4 beta chains.</text>
</comment>
<dbReference type="GO" id="GO:0006104">
    <property type="term" value="P:succinyl-CoA metabolic process"/>
    <property type="evidence" value="ECO:0007669"/>
    <property type="project" value="TreeGrafter"/>
</dbReference>
<comment type="similarity">
    <text evidence="3">Belongs to the succinate/malate CoA ligase beta subunit family.</text>
</comment>
<evidence type="ECO:0000256" key="9">
    <source>
        <dbReference type="ARBA" id="ARBA00022553"/>
    </source>
</evidence>
<dbReference type="InterPro" id="IPR056749">
    <property type="entry name" value="Citrate_synth_N"/>
</dbReference>
<keyword evidence="19" id="KW-1185">Reference proteome</keyword>
<dbReference type="Gene3D" id="3.40.50.261">
    <property type="entry name" value="Succinyl-CoA synthetase domains"/>
    <property type="match status" value="1"/>
</dbReference>
<proteinExistence type="inferred from homology"/>
<dbReference type="InterPro" id="IPR032263">
    <property type="entry name" value="Citrate-bd"/>
</dbReference>
<dbReference type="GO" id="GO:0042709">
    <property type="term" value="C:succinate-CoA ligase complex"/>
    <property type="evidence" value="ECO:0007669"/>
    <property type="project" value="TreeGrafter"/>
</dbReference>
<dbReference type="GO" id="GO:0003878">
    <property type="term" value="F:ATP citrate synthase activity"/>
    <property type="evidence" value="ECO:0007669"/>
    <property type="project" value="UniProtKB-EC"/>
</dbReference>
<dbReference type="AlphaFoldDB" id="A0AAD9IJT7"/>
<evidence type="ECO:0000256" key="5">
    <source>
        <dbReference type="ARBA" id="ARBA00011412"/>
    </source>
</evidence>
<dbReference type="InterPro" id="IPR016102">
    <property type="entry name" value="Succinyl-CoA_synth-like"/>
</dbReference>
<dbReference type="GO" id="GO:0006099">
    <property type="term" value="P:tricarboxylic acid cycle"/>
    <property type="evidence" value="ECO:0007669"/>
    <property type="project" value="TreeGrafter"/>
</dbReference>
<keyword evidence="10" id="KW-0808">Transferase</keyword>
<evidence type="ECO:0000256" key="8">
    <source>
        <dbReference type="ARBA" id="ARBA00022516"/>
    </source>
</evidence>
<evidence type="ECO:0000256" key="11">
    <source>
        <dbReference type="ARBA" id="ARBA00022741"/>
    </source>
</evidence>
<dbReference type="Proteomes" id="UP001255856">
    <property type="component" value="Unassembled WGS sequence"/>
</dbReference>
<evidence type="ECO:0000256" key="13">
    <source>
        <dbReference type="ARBA" id="ARBA00023098"/>
    </source>
</evidence>
<dbReference type="Pfam" id="PF16114">
    <property type="entry name" value="Citrate_bind"/>
    <property type="match status" value="1"/>
</dbReference>
<sequence>MARKKIREYNSKTLLKTHMARLAGLDLPIRVAQVKKDTNFGELVGEHPWLTQVQAVPLVVKPDCLFGKRGKHDLVGLKLDLAGAEEFISQRMGKVIDMGTVKGAIDCFIIEPFVPHEEEYYLCIQGTRTGADISFSEAGGMEIEDNWDLVRTISVGVEEELSGERLAPLVATLPLEVRPGLEAFIAGAYAVYTDLDFTLMEMNPFTLGPDGRPFPLDMRGELDDTASFRSAKKWGGEGLEFPLPFGRRLSAAEAAVAGMDEGTGASLKLSILNPAGRVWTMVAGGGASVIYADTVGDLGAAAELGNYAERTPTRCACSTAPPPAPTAAARALLIGGGIANFTDVAATFRGIIAAIREREGAIRGARLKLFVRRGGPNYKAGLEAMRKLGQETGIDIEVYGPETTMTSICKRAIDHLAEADAADAKASSAA</sequence>
<dbReference type="Pfam" id="PF24948">
    <property type="entry name" value="Citrate_synth_N"/>
    <property type="match status" value="1"/>
</dbReference>
<evidence type="ECO:0000313" key="19">
    <source>
        <dbReference type="Proteomes" id="UP001255856"/>
    </source>
</evidence>
<evidence type="ECO:0000313" key="18">
    <source>
        <dbReference type="EMBL" id="KAK2078898.1"/>
    </source>
</evidence>
<dbReference type="SUPFAM" id="SSF52210">
    <property type="entry name" value="Succinyl-CoA synthetase domains"/>
    <property type="match status" value="1"/>
</dbReference>